<dbReference type="GO" id="GO:0016758">
    <property type="term" value="F:hexosyltransferase activity"/>
    <property type="evidence" value="ECO:0007669"/>
    <property type="project" value="InterPro"/>
</dbReference>
<sequence length="388" mass="41102">MRFALATMGTRGDVEPFATIGRELQRRGHEVRMAVPPNYIRFVESAGLSAVPHGPDQVKQNEDIVRKYGTAPNPMFLAWVISEDLKRLWPSLGTALTSLADGADLLLTDTSEHGLAANVAEYYDIPAATLHYYPSGGAAQLTQEAESAQRRALGLSGATAPAARRPMELQAYDEFFFPGLAAEWAQCEVRRPFVGALTLALPTEADDEVLSRIAAGTPPIYFGFGSSARVASPGDVIAMITTACAELGQRALICSGVSDLTQIPTGDHVKAVSAVNHSTVFPACRAVVHHGGPGTTFAGIRAGVPSLVLAISVDQPLWAAVINQLEVGIGRHFSETTPDSLVADLRSVLDPRYVTRTRAVAARMRTPAESASAAADVLEDAARQGSCG</sequence>
<dbReference type="PANTHER" id="PTHR48050">
    <property type="entry name" value="STEROL 3-BETA-GLUCOSYLTRANSFERASE"/>
    <property type="match status" value="1"/>
</dbReference>
<dbReference type="EMBL" id="NSFD01000048">
    <property type="protein sequence ID" value="PBA25115.1"/>
    <property type="molecule type" value="Genomic_DNA"/>
</dbReference>
<accession>A0A2A2ZFJ6</accession>
<dbReference type="GO" id="GO:0033072">
    <property type="term" value="P:vancomycin biosynthetic process"/>
    <property type="evidence" value="ECO:0007669"/>
    <property type="project" value="UniProtKB-ARBA"/>
</dbReference>
<dbReference type="FunFam" id="3.40.50.2000:FF:000009">
    <property type="entry name" value="Sterol 3-beta-glucosyltransferase UGT80A2"/>
    <property type="match status" value="1"/>
</dbReference>
<protein>
    <submittedName>
        <fullName evidence="3">Glycosyltransferase</fullName>
    </submittedName>
</protein>
<dbReference type="InterPro" id="IPR050426">
    <property type="entry name" value="Glycosyltransferase_28"/>
</dbReference>
<proteinExistence type="predicted"/>
<dbReference type="AlphaFoldDB" id="A0A2A2ZFJ6"/>
<dbReference type="GO" id="GO:0008194">
    <property type="term" value="F:UDP-glycosyltransferase activity"/>
    <property type="evidence" value="ECO:0007669"/>
    <property type="project" value="InterPro"/>
</dbReference>
<gene>
    <name evidence="3" type="ORF">CKJ66_19730</name>
</gene>
<keyword evidence="3" id="KW-0808">Transferase</keyword>
<dbReference type="GeneID" id="75271477"/>
<feature type="domain" description="Erythromycin biosynthesis protein CIII-like C-terminal" evidence="2">
    <location>
        <begin position="258"/>
        <end position="378"/>
    </location>
</feature>
<evidence type="ECO:0000259" key="1">
    <source>
        <dbReference type="Pfam" id="PF03033"/>
    </source>
</evidence>
<dbReference type="Pfam" id="PF03033">
    <property type="entry name" value="Glyco_transf_28"/>
    <property type="match status" value="1"/>
</dbReference>
<dbReference type="InterPro" id="IPR002213">
    <property type="entry name" value="UDP_glucos_trans"/>
</dbReference>
<dbReference type="SUPFAM" id="SSF53756">
    <property type="entry name" value="UDP-Glycosyltransferase/glycogen phosphorylase"/>
    <property type="match status" value="1"/>
</dbReference>
<dbReference type="InterPro" id="IPR004276">
    <property type="entry name" value="GlycoTrans_28_N"/>
</dbReference>
<feature type="domain" description="Glycosyltransferase family 28 N-terminal" evidence="1">
    <location>
        <begin position="3"/>
        <end position="57"/>
    </location>
</feature>
<dbReference type="Pfam" id="PF06722">
    <property type="entry name" value="EryCIII-like_C"/>
    <property type="match status" value="1"/>
</dbReference>
<evidence type="ECO:0000313" key="4">
    <source>
        <dbReference type="Proteomes" id="UP000217768"/>
    </source>
</evidence>
<comment type="caution">
    <text evidence="3">The sequence shown here is derived from an EMBL/GenBank/DDBJ whole genome shotgun (WGS) entry which is preliminary data.</text>
</comment>
<dbReference type="RefSeq" id="WP_023870757.1">
    <property type="nucleotide sequence ID" value="NZ_JAAILH010000005.1"/>
</dbReference>
<dbReference type="CDD" id="cd03784">
    <property type="entry name" value="GT1_Gtf-like"/>
    <property type="match status" value="1"/>
</dbReference>
<name>A0A2A2ZFJ6_MYCAV</name>
<dbReference type="InterPro" id="IPR010610">
    <property type="entry name" value="EryCIII-like_C"/>
</dbReference>
<dbReference type="Gene3D" id="3.40.50.2000">
    <property type="entry name" value="Glycogen Phosphorylase B"/>
    <property type="match status" value="2"/>
</dbReference>
<dbReference type="PANTHER" id="PTHR48050:SF13">
    <property type="entry name" value="STEROL 3-BETA-GLUCOSYLTRANSFERASE UGT80A2"/>
    <property type="match status" value="1"/>
</dbReference>
<evidence type="ECO:0000313" key="3">
    <source>
        <dbReference type="EMBL" id="PBA25115.1"/>
    </source>
</evidence>
<evidence type="ECO:0000259" key="2">
    <source>
        <dbReference type="Pfam" id="PF06722"/>
    </source>
</evidence>
<dbReference type="GO" id="GO:0005975">
    <property type="term" value="P:carbohydrate metabolic process"/>
    <property type="evidence" value="ECO:0007669"/>
    <property type="project" value="InterPro"/>
</dbReference>
<reference evidence="3 4" key="1">
    <citation type="submission" date="2017-08" db="EMBL/GenBank/DDBJ databases">
        <title>Phylogenetic analysis of Mycobacterium avium complex whole genomes.</title>
        <authorList>
            <person name="Caverly L.J."/>
            <person name="Spilker T."/>
            <person name="Lipuma J."/>
        </authorList>
    </citation>
    <scope>NUCLEOTIDE SEQUENCE [LARGE SCALE GENOMIC DNA]</scope>
    <source>
        <strain evidence="3 4">FLAC0165</strain>
    </source>
</reference>
<organism evidence="3 4">
    <name type="scientific">Mycobacterium avium</name>
    <dbReference type="NCBI Taxonomy" id="1764"/>
    <lineage>
        <taxon>Bacteria</taxon>
        <taxon>Bacillati</taxon>
        <taxon>Actinomycetota</taxon>
        <taxon>Actinomycetes</taxon>
        <taxon>Mycobacteriales</taxon>
        <taxon>Mycobacteriaceae</taxon>
        <taxon>Mycobacterium</taxon>
        <taxon>Mycobacterium avium complex (MAC)</taxon>
    </lineage>
</organism>
<dbReference type="Proteomes" id="UP000217768">
    <property type="component" value="Unassembled WGS sequence"/>
</dbReference>